<dbReference type="Proteomes" id="UP001199919">
    <property type="component" value="Unassembled WGS sequence"/>
</dbReference>
<name>A0ABS8U310_9SPHI</name>
<accession>A0ABS8U310</accession>
<dbReference type="EMBL" id="JAJPWV010000002">
    <property type="protein sequence ID" value="MCD8739951.1"/>
    <property type="molecule type" value="Genomic_DNA"/>
</dbReference>
<proteinExistence type="predicted"/>
<gene>
    <name evidence="1" type="ORF">LT679_05010</name>
</gene>
<reference evidence="1 2" key="1">
    <citation type="submission" date="2021-12" db="EMBL/GenBank/DDBJ databases">
        <title>Mucilaginibacter roseus genome.</title>
        <authorList>
            <person name="Ferreira J.R."/>
            <person name="Newman J.D."/>
        </authorList>
    </citation>
    <scope>NUCLEOTIDE SEQUENCE [LARGE SCALE GENOMIC DNA]</scope>
    <source>
        <strain evidence="1 2">LMG 28454</strain>
    </source>
</reference>
<dbReference type="RefSeq" id="WP_232176132.1">
    <property type="nucleotide sequence ID" value="NZ_JAJPWV010000002.1"/>
</dbReference>
<evidence type="ECO:0008006" key="3">
    <source>
        <dbReference type="Google" id="ProtNLM"/>
    </source>
</evidence>
<comment type="caution">
    <text evidence="1">The sequence shown here is derived from an EMBL/GenBank/DDBJ whole genome shotgun (WGS) entry which is preliminary data.</text>
</comment>
<dbReference type="PROSITE" id="PS51257">
    <property type="entry name" value="PROKAR_LIPOPROTEIN"/>
    <property type="match status" value="1"/>
</dbReference>
<protein>
    <recommendedName>
        <fullName evidence="3">DUF4249 family protein</fullName>
    </recommendedName>
</protein>
<keyword evidence="2" id="KW-1185">Reference proteome</keyword>
<evidence type="ECO:0000313" key="2">
    <source>
        <dbReference type="Proteomes" id="UP001199919"/>
    </source>
</evidence>
<sequence length="315" mass="35007">MKKYLAIIAFISSAALSCKKDQKVNRGEETAGKLYPVTFSVNVFTQQHEPVINSTSPRLLADVPLKGRVNHLMYSIYKLDGTRVKSRSDRRFNDATFGTFKDSLAAGEYILTVLGSDRSSTNYLLNSGNVYTVSTRYSRPMECRLFSKKINLTVSPNGNNSQTITLERVNAALEIVVKDKVLYNSTINVGYVDYHGFGMFSNETGKYWDDNDPPEYQVNRHSHHLLLPGGVSNASVLITDDVLNTSTPIDTDISVTDNNKNVIAQKTVYGVRFYRNTKTILTGRLFSNDPSGTGNAGFQTTFKTAFEAASIVKNF</sequence>
<organism evidence="1 2">
    <name type="scientific">Mucilaginibacter roseus</name>
    <dbReference type="NCBI Taxonomy" id="1528868"/>
    <lineage>
        <taxon>Bacteria</taxon>
        <taxon>Pseudomonadati</taxon>
        <taxon>Bacteroidota</taxon>
        <taxon>Sphingobacteriia</taxon>
        <taxon>Sphingobacteriales</taxon>
        <taxon>Sphingobacteriaceae</taxon>
        <taxon>Mucilaginibacter</taxon>
    </lineage>
</organism>
<evidence type="ECO:0000313" key="1">
    <source>
        <dbReference type="EMBL" id="MCD8739951.1"/>
    </source>
</evidence>